<proteinExistence type="predicted"/>
<protein>
    <recommendedName>
        <fullName evidence="2">RNA-directed DNA polymerase, eukaryota, reverse transcriptase zinc-binding domain protein</fullName>
    </recommendedName>
</protein>
<accession>A0A699IW20</accession>
<name>A0A699IW20_TANCI</name>
<comment type="caution">
    <text evidence="1">The sequence shown here is derived from an EMBL/GenBank/DDBJ whole genome shotgun (WGS) entry which is preliminary data.</text>
</comment>
<gene>
    <name evidence="1" type="ORF">Tci_562715</name>
</gene>
<reference evidence="1" key="1">
    <citation type="journal article" date="2019" name="Sci. Rep.">
        <title>Draft genome of Tanacetum cinerariifolium, the natural source of mosquito coil.</title>
        <authorList>
            <person name="Yamashiro T."/>
            <person name="Shiraishi A."/>
            <person name="Satake H."/>
            <person name="Nakayama K."/>
        </authorList>
    </citation>
    <scope>NUCLEOTIDE SEQUENCE</scope>
</reference>
<evidence type="ECO:0000313" key="1">
    <source>
        <dbReference type="EMBL" id="GEZ90742.1"/>
    </source>
</evidence>
<evidence type="ECO:0008006" key="2">
    <source>
        <dbReference type="Google" id="ProtNLM"/>
    </source>
</evidence>
<organism evidence="1">
    <name type="scientific">Tanacetum cinerariifolium</name>
    <name type="common">Dalmatian daisy</name>
    <name type="synonym">Chrysanthemum cinerariifolium</name>
    <dbReference type="NCBI Taxonomy" id="118510"/>
    <lineage>
        <taxon>Eukaryota</taxon>
        <taxon>Viridiplantae</taxon>
        <taxon>Streptophyta</taxon>
        <taxon>Embryophyta</taxon>
        <taxon>Tracheophyta</taxon>
        <taxon>Spermatophyta</taxon>
        <taxon>Magnoliopsida</taxon>
        <taxon>eudicotyledons</taxon>
        <taxon>Gunneridae</taxon>
        <taxon>Pentapetalae</taxon>
        <taxon>asterids</taxon>
        <taxon>campanulids</taxon>
        <taxon>Asterales</taxon>
        <taxon>Asteraceae</taxon>
        <taxon>Asteroideae</taxon>
        <taxon>Anthemideae</taxon>
        <taxon>Anthemidinae</taxon>
        <taxon>Tanacetum</taxon>
    </lineage>
</organism>
<dbReference type="EMBL" id="BKCJ010340307">
    <property type="protein sequence ID" value="GEZ90742.1"/>
    <property type="molecule type" value="Genomic_DNA"/>
</dbReference>
<sequence length="294" mass="33385">MLKFNIYFKMFTGIFFRVIDSLQASEMRSEGDVVESRTSDMGGAPNSNDISNWVSNNASCSNGTGIIVGWDPNSIRVMVISQSAQGMMDFRDCLRVIGVEDLVLSGLRVMCNGPFVEKFVNSNAHFLPFVTSDHTHGVIEIPVMSRAKPRAFKFANFLADKKEFLPIVNEVRDKQVLGHAMFSVVSKLKLLRVTDLRYELERVQTLMVAGSFNAELRKKEIECLIAYKDALKDEESMLKQRANVDWLSEGDANTKFFHKTVKGNLNRNIIEYVEDMNEDKYSHRHVGAQFVKHL</sequence>
<dbReference type="AlphaFoldDB" id="A0A699IW20"/>